<name>A0A1I6FVR8_9EURY</name>
<keyword evidence="2" id="KW-1185">Reference proteome</keyword>
<gene>
    <name evidence="1" type="ORF">SAMN04488124_0399</name>
</gene>
<dbReference type="STRING" id="555875.SAMN04488124_0399"/>
<dbReference type="AlphaFoldDB" id="A0A1I6FVR8"/>
<evidence type="ECO:0000313" key="2">
    <source>
        <dbReference type="Proteomes" id="UP000243250"/>
    </source>
</evidence>
<reference evidence="2" key="1">
    <citation type="submission" date="2016-10" db="EMBL/GenBank/DDBJ databases">
        <authorList>
            <person name="Varghese N."/>
            <person name="Submissions S."/>
        </authorList>
    </citation>
    <scope>NUCLEOTIDE SEQUENCE [LARGE SCALE GENOMIC DNA]</scope>
    <source>
        <strain evidence="2">CGMCC 1.8711</strain>
    </source>
</reference>
<organism evidence="1 2">
    <name type="scientific">Halogeometricum limi</name>
    <dbReference type="NCBI Taxonomy" id="555875"/>
    <lineage>
        <taxon>Archaea</taxon>
        <taxon>Methanobacteriati</taxon>
        <taxon>Methanobacteriota</taxon>
        <taxon>Stenosarchaea group</taxon>
        <taxon>Halobacteria</taxon>
        <taxon>Halobacteriales</taxon>
        <taxon>Haloferacaceae</taxon>
        <taxon>Halogeometricum</taxon>
    </lineage>
</organism>
<protein>
    <submittedName>
        <fullName evidence="1">Uncharacterized protein</fullName>
    </submittedName>
</protein>
<proteinExistence type="predicted"/>
<dbReference type="Proteomes" id="UP000243250">
    <property type="component" value="Unassembled WGS sequence"/>
</dbReference>
<sequence length="110" mass="12178">MVAEMSDAVELLERAEEEVRHTRSRELIREALQLETATADDFAGVEDGKEMTILSLSDDQFDAVDGEGAAEFRIGDLIILVVRDGRIVADRLDEETDTELRSVGVTRGIL</sequence>
<evidence type="ECO:0000313" key="1">
    <source>
        <dbReference type="EMBL" id="SFR34055.1"/>
    </source>
</evidence>
<dbReference type="EMBL" id="FOYS01000001">
    <property type="protein sequence ID" value="SFR34055.1"/>
    <property type="molecule type" value="Genomic_DNA"/>
</dbReference>
<accession>A0A1I6FVR8</accession>